<evidence type="ECO:0000313" key="2">
    <source>
        <dbReference type="Proteomes" id="UP000316331"/>
    </source>
</evidence>
<dbReference type="EMBL" id="VFPG01000002">
    <property type="protein sequence ID" value="TQM26462.1"/>
    <property type="molecule type" value="Genomic_DNA"/>
</dbReference>
<proteinExistence type="predicted"/>
<keyword evidence="2" id="KW-1185">Reference proteome</keyword>
<gene>
    <name evidence="1" type="ORF">FB390_6659</name>
</gene>
<comment type="caution">
    <text evidence="1">The sequence shown here is derived from an EMBL/GenBank/DDBJ whole genome shotgun (WGS) entry which is preliminary data.</text>
</comment>
<reference evidence="1 2" key="1">
    <citation type="submission" date="2019-06" db="EMBL/GenBank/DDBJ databases">
        <title>Sequencing the genomes of 1000 actinobacteria strains.</title>
        <authorList>
            <person name="Klenk H.-P."/>
        </authorList>
    </citation>
    <scope>NUCLEOTIDE SEQUENCE [LARGE SCALE GENOMIC DNA]</scope>
    <source>
        <strain evidence="1 2">DSM 103495</strain>
    </source>
</reference>
<protein>
    <submittedName>
        <fullName evidence="1">Uncharacterized protein</fullName>
    </submittedName>
</protein>
<accession>A0A543EY18</accession>
<dbReference type="RefSeq" id="WP_141812998.1">
    <property type="nucleotide sequence ID" value="NZ_VFPG01000002.1"/>
</dbReference>
<dbReference type="Proteomes" id="UP000316331">
    <property type="component" value="Unassembled WGS sequence"/>
</dbReference>
<name>A0A543EY18_9NOCA</name>
<organism evidence="1 2">
    <name type="scientific">Nocardia bhagyanarayanae</name>
    <dbReference type="NCBI Taxonomy" id="1215925"/>
    <lineage>
        <taxon>Bacteria</taxon>
        <taxon>Bacillati</taxon>
        <taxon>Actinomycetota</taxon>
        <taxon>Actinomycetes</taxon>
        <taxon>Mycobacteriales</taxon>
        <taxon>Nocardiaceae</taxon>
        <taxon>Nocardia</taxon>
    </lineage>
</organism>
<dbReference type="AlphaFoldDB" id="A0A543EY18"/>
<sequence length="176" mass="19349">MKLTERMDWPGGPPGFELDLQVLQLVSGSEIRVFSDSYGVDDDDIAFSLGTQNDDGPLHFYSIVSVPLSVVELSPGGWPMFGLEPSAEAGITKPELPTVAPRPGVRLYSIRLAEMQGHREDIRVRAHGYRISDNTVWFYFELPQPGKEFDIASISMDLLDGAPSEAVVEVGNEPDL</sequence>
<evidence type="ECO:0000313" key="1">
    <source>
        <dbReference type="EMBL" id="TQM26462.1"/>
    </source>
</evidence>